<evidence type="ECO:0000256" key="5">
    <source>
        <dbReference type="ARBA" id="ARBA00012251"/>
    </source>
</evidence>
<feature type="domain" description="RING-type" evidence="15">
    <location>
        <begin position="276"/>
        <end position="481"/>
    </location>
</feature>
<dbReference type="CDD" id="cd22582">
    <property type="entry name" value="BRcat_RBR_unk"/>
    <property type="match status" value="1"/>
</dbReference>
<dbReference type="Gene3D" id="1.20.120.1750">
    <property type="match status" value="1"/>
</dbReference>
<evidence type="ECO:0000256" key="11">
    <source>
        <dbReference type="ARBA" id="ARBA00022833"/>
    </source>
</evidence>
<dbReference type="GO" id="GO:0061630">
    <property type="term" value="F:ubiquitin protein ligase activity"/>
    <property type="evidence" value="ECO:0007669"/>
    <property type="project" value="UniProtKB-EC"/>
</dbReference>
<dbReference type="GO" id="GO:0016567">
    <property type="term" value="P:protein ubiquitination"/>
    <property type="evidence" value="ECO:0007669"/>
    <property type="project" value="InterPro"/>
</dbReference>
<evidence type="ECO:0000256" key="3">
    <source>
        <dbReference type="ARBA" id="ARBA00003976"/>
    </source>
</evidence>
<dbReference type="Gene3D" id="3.30.40.10">
    <property type="entry name" value="Zinc/RING finger domain, C3HC4 (zinc finger)"/>
    <property type="match status" value="1"/>
</dbReference>
<evidence type="ECO:0000313" key="17">
    <source>
        <dbReference type="Proteomes" id="UP001157418"/>
    </source>
</evidence>
<dbReference type="InterPro" id="IPR002867">
    <property type="entry name" value="IBR_dom"/>
</dbReference>
<accession>A0AAU9NX98</accession>
<comment type="caution">
    <text evidence="16">The sequence shown here is derived from an EMBL/GenBank/DDBJ whole genome shotgun (WGS) entry which is preliminary data.</text>
</comment>
<evidence type="ECO:0000256" key="6">
    <source>
        <dbReference type="ARBA" id="ARBA00022679"/>
    </source>
</evidence>
<keyword evidence="6" id="KW-0808">Transferase</keyword>
<keyword evidence="7" id="KW-0479">Metal-binding</keyword>
<dbReference type="PROSITE" id="PS50089">
    <property type="entry name" value="ZF_RING_2"/>
    <property type="match status" value="1"/>
</dbReference>
<evidence type="ECO:0000256" key="7">
    <source>
        <dbReference type="ARBA" id="ARBA00022723"/>
    </source>
</evidence>
<protein>
    <recommendedName>
        <fullName evidence="5">RBR-type E3 ubiquitin transferase</fullName>
        <ecNumber evidence="5">2.3.2.31</ecNumber>
    </recommendedName>
</protein>
<comment type="function">
    <text evidence="3">Might act as an E3 ubiquitin-protein ligase, or as part of E3 complex, which accepts ubiquitin from specific E2 ubiquitin-conjugating enzymes and then transfers it to substrates.</text>
</comment>
<reference evidence="16 17" key="1">
    <citation type="submission" date="2022-01" db="EMBL/GenBank/DDBJ databases">
        <authorList>
            <person name="Xiong W."/>
            <person name="Schranz E."/>
        </authorList>
    </citation>
    <scope>NUCLEOTIDE SEQUENCE [LARGE SCALE GENOMIC DNA]</scope>
</reference>
<evidence type="ECO:0000256" key="2">
    <source>
        <dbReference type="ARBA" id="ARBA00001947"/>
    </source>
</evidence>
<evidence type="ECO:0000256" key="8">
    <source>
        <dbReference type="ARBA" id="ARBA00022737"/>
    </source>
</evidence>
<dbReference type="EC" id="2.3.2.31" evidence="5"/>
<dbReference type="Proteomes" id="UP001157418">
    <property type="component" value="Unassembled WGS sequence"/>
</dbReference>
<dbReference type="InterPro" id="IPR044066">
    <property type="entry name" value="TRIAD_supradom"/>
</dbReference>
<dbReference type="InterPro" id="IPR027370">
    <property type="entry name" value="Znf-RING_euk"/>
</dbReference>
<keyword evidence="10" id="KW-0833">Ubl conjugation pathway</keyword>
<evidence type="ECO:0000256" key="13">
    <source>
        <dbReference type="SAM" id="MobiDB-lite"/>
    </source>
</evidence>
<evidence type="ECO:0000256" key="1">
    <source>
        <dbReference type="ARBA" id="ARBA00001798"/>
    </source>
</evidence>
<dbReference type="InterPro" id="IPR031127">
    <property type="entry name" value="E3_UB_ligase_RBR"/>
</dbReference>
<keyword evidence="8" id="KW-0677">Repeat</keyword>
<gene>
    <name evidence="16" type="ORF">LVIROSA_LOCUS28385</name>
</gene>
<name>A0AAU9NX98_9ASTR</name>
<feature type="compositionally biased region" description="Low complexity" evidence="13">
    <location>
        <begin position="192"/>
        <end position="256"/>
    </location>
</feature>
<proteinExistence type="inferred from homology"/>
<keyword evidence="9 12" id="KW-0863">Zinc-finger</keyword>
<evidence type="ECO:0000259" key="15">
    <source>
        <dbReference type="PROSITE" id="PS51873"/>
    </source>
</evidence>
<keyword evidence="17" id="KW-1185">Reference proteome</keyword>
<dbReference type="Pfam" id="PF01485">
    <property type="entry name" value="IBR"/>
    <property type="match status" value="2"/>
</dbReference>
<dbReference type="PROSITE" id="PS00518">
    <property type="entry name" value="ZF_RING_1"/>
    <property type="match status" value="1"/>
</dbReference>
<comment type="cofactor">
    <cofactor evidence="2">
        <name>Zn(2+)</name>
        <dbReference type="ChEBI" id="CHEBI:29105"/>
    </cofactor>
</comment>
<dbReference type="PROSITE" id="PS51873">
    <property type="entry name" value="TRIAD"/>
    <property type="match status" value="1"/>
</dbReference>
<evidence type="ECO:0000259" key="14">
    <source>
        <dbReference type="PROSITE" id="PS50089"/>
    </source>
</evidence>
<dbReference type="PANTHER" id="PTHR11685">
    <property type="entry name" value="RBR FAMILY RING FINGER AND IBR DOMAIN-CONTAINING"/>
    <property type="match status" value="1"/>
</dbReference>
<dbReference type="InterPro" id="IPR001841">
    <property type="entry name" value="Znf_RING"/>
</dbReference>
<feature type="domain" description="RING-type" evidence="14">
    <location>
        <begin position="280"/>
        <end position="329"/>
    </location>
</feature>
<evidence type="ECO:0000256" key="4">
    <source>
        <dbReference type="ARBA" id="ARBA00005884"/>
    </source>
</evidence>
<organism evidence="16 17">
    <name type="scientific">Lactuca virosa</name>
    <dbReference type="NCBI Taxonomy" id="75947"/>
    <lineage>
        <taxon>Eukaryota</taxon>
        <taxon>Viridiplantae</taxon>
        <taxon>Streptophyta</taxon>
        <taxon>Embryophyta</taxon>
        <taxon>Tracheophyta</taxon>
        <taxon>Spermatophyta</taxon>
        <taxon>Magnoliopsida</taxon>
        <taxon>eudicotyledons</taxon>
        <taxon>Gunneridae</taxon>
        <taxon>Pentapetalae</taxon>
        <taxon>asterids</taxon>
        <taxon>campanulids</taxon>
        <taxon>Asterales</taxon>
        <taxon>Asteraceae</taxon>
        <taxon>Cichorioideae</taxon>
        <taxon>Cichorieae</taxon>
        <taxon>Lactucinae</taxon>
        <taxon>Lactuca</taxon>
    </lineage>
</organism>
<evidence type="ECO:0000256" key="12">
    <source>
        <dbReference type="PROSITE-ProRule" id="PRU00175"/>
    </source>
</evidence>
<comment type="catalytic activity">
    <reaction evidence="1">
        <text>[E2 ubiquitin-conjugating enzyme]-S-ubiquitinyl-L-cysteine + [acceptor protein]-L-lysine = [E2 ubiquitin-conjugating enzyme]-L-cysteine + [acceptor protein]-N(6)-ubiquitinyl-L-lysine.</text>
        <dbReference type="EC" id="2.3.2.31"/>
    </reaction>
</comment>
<dbReference type="Pfam" id="PF13445">
    <property type="entry name" value="zf-RING_UBOX"/>
    <property type="match status" value="1"/>
</dbReference>
<dbReference type="GO" id="GO:0008270">
    <property type="term" value="F:zinc ion binding"/>
    <property type="evidence" value="ECO:0007669"/>
    <property type="project" value="UniProtKB-KW"/>
</dbReference>
<feature type="region of interest" description="Disordered" evidence="13">
    <location>
        <begin position="192"/>
        <end position="268"/>
    </location>
</feature>
<evidence type="ECO:0000256" key="10">
    <source>
        <dbReference type="ARBA" id="ARBA00022786"/>
    </source>
</evidence>
<dbReference type="SUPFAM" id="SSF57850">
    <property type="entry name" value="RING/U-box"/>
    <property type="match status" value="3"/>
</dbReference>
<dbReference type="CDD" id="cd22584">
    <property type="entry name" value="Rcat_RBR_unk"/>
    <property type="match status" value="1"/>
</dbReference>
<sequence length="481" mass="53342">MHTVVGDGAQTRFWKDVWCSDIPLRERFGRLFALALNQDARCSVADQVWSRVGHWLHLDLPAFSSIRDVVDWVDSRPMVHMERSTVESVFMVVIWVLWTHMVHHPFLQINSKNSPFGSQRNNKLFLKEATSIRVLAHRQKRVSLKNMASSSVVGVSTLHDKDESYLNSEKYAEELQLQEALIYSEASISSSSSQQDASSSSENDASSISSSSSQNDTSSTPSSASQNDASSTSSSSSSLKDSSSSAASSIPATSTPTHALKMKEPVVTSDASQSSESFFCDICMDTKSSSEMFSNATVCGHLYCSDCISGHVSAKIKENITNVKCPDPKCKEVIGPEHCRAIVPKEVLERWEEALCESLILGSEKFYCPFKDCSVMLVDDGGESVTSSECPNCHRLFCAQCKVAWHSEMDCTEFQSLNEDERNPEDIMLMQLAKSKEWRRCPSCNIIVEKQEGCHRISCRCGNHFCYGCGKIHIGSYACDV</sequence>
<dbReference type="AlphaFoldDB" id="A0AAU9NX98"/>
<evidence type="ECO:0000256" key="9">
    <source>
        <dbReference type="ARBA" id="ARBA00022771"/>
    </source>
</evidence>
<dbReference type="InterPro" id="IPR017907">
    <property type="entry name" value="Znf_RING_CS"/>
</dbReference>
<dbReference type="SMART" id="SM00647">
    <property type="entry name" value="IBR"/>
    <property type="match status" value="2"/>
</dbReference>
<dbReference type="FunFam" id="3.30.40.10:FF:000230">
    <property type="entry name" value="RBR-type E3 ubiquitin transferase"/>
    <property type="match status" value="1"/>
</dbReference>
<dbReference type="InterPro" id="IPR013083">
    <property type="entry name" value="Znf_RING/FYVE/PHD"/>
</dbReference>
<dbReference type="EMBL" id="CAKMRJ010005412">
    <property type="protein sequence ID" value="CAH1442393.1"/>
    <property type="molecule type" value="Genomic_DNA"/>
</dbReference>
<comment type="similarity">
    <text evidence="4">Belongs to the RBR family. Ariadne subfamily.</text>
</comment>
<keyword evidence="11" id="KW-0862">Zinc</keyword>
<evidence type="ECO:0000313" key="16">
    <source>
        <dbReference type="EMBL" id="CAH1442393.1"/>
    </source>
</evidence>